<dbReference type="AlphaFoldDB" id="A0ABD1YIH1"/>
<comment type="caution">
    <text evidence="1">The sequence shown here is derived from an EMBL/GenBank/DDBJ whole genome shotgun (WGS) entry which is preliminary data.</text>
</comment>
<protein>
    <submittedName>
        <fullName evidence="1">Uncharacterized protein</fullName>
    </submittedName>
</protein>
<reference evidence="1 2" key="1">
    <citation type="submission" date="2024-09" db="EMBL/GenBank/DDBJ databases">
        <title>Chromosome-scale assembly of Riccia fluitans.</title>
        <authorList>
            <person name="Paukszto L."/>
            <person name="Sawicki J."/>
            <person name="Karawczyk K."/>
            <person name="Piernik-Szablinska J."/>
            <person name="Szczecinska M."/>
            <person name="Mazdziarz M."/>
        </authorList>
    </citation>
    <scope>NUCLEOTIDE SEQUENCE [LARGE SCALE GENOMIC DNA]</scope>
    <source>
        <strain evidence="1">Rf_01</strain>
        <tissue evidence="1">Aerial parts of the thallus</tissue>
    </source>
</reference>
<accession>A0ABD1YIH1</accession>
<evidence type="ECO:0000313" key="2">
    <source>
        <dbReference type="Proteomes" id="UP001605036"/>
    </source>
</evidence>
<dbReference type="Proteomes" id="UP001605036">
    <property type="component" value="Unassembled WGS sequence"/>
</dbReference>
<keyword evidence="2" id="KW-1185">Reference proteome</keyword>
<gene>
    <name evidence="1" type="ORF">R1flu_015287</name>
</gene>
<proteinExistence type="predicted"/>
<sequence>MKAGHDVHGAISRGAAAAGVEGQEPTLQYGAGAVINGNGAGGQGMTAGGNSGQVCSFLRLGRLTTQFPAKENPEAIAHASFKESSPPLQLLQKVSVSCSVEESEHAKIGMVEIQRLSSAVETGISFEDTALSTMRRLKILNVHSYVHNA</sequence>
<organism evidence="1 2">
    <name type="scientific">Riccia fluitans</name>
    <dbReference type="NCBI Taxonomy" id="41844"/>
    <lineage>
        <taxon>Eukaryota</taxon>
        <taxon>Viridiplantae</taxon>
        <taxon>Streptophyta</taxon>
        <taxon>Embryophyta</taxon>
        <taxon>Marchantiophyta</taxon>
        <taxon>Marchantiopsida</taxon>
        <taxon>Marchantiidae</taxon>
        <taxon>Marchantiales</taxon>
        <taxon>Ricciaceae</taxon>
        <taxon>Riccia</taxon>
    </lineage>
</organism>
<dbReference type="EMBL" id="JBHFFA010000004">
    <property type="protein sequence ID" value="KAL2630601.1"/>
    <property type="molecule type" value="Genomic_DNA"/>
</dbReference>
<evidence type="ECO:0000313" key="1">
    <source>
        <dbReference type="EMBL" id="KAL2630601.1"/>
    </source>
</evidence>
<name>A0ABD1YIH1_9MARC</name>